<keyword evidence="3" id="KW-1185">Reference proteome</keyword>
<dbReference type="AlphaFoldDB" id="A0A2T0FMA3"/>
<dbReference type="InterPro" id="IPR003114">
    <property type="entry name" value="Phox_assoc"/>
</dbReference>
<gene>
    <name evidence="2" type="ORF">B9G98_03738</name>
</gene>
<evidence type="ECO:0000313" key="2">
    <source>
        <dbReference type="EMBL" id="PRT56118.1"/>
    </source>
</evidence>
<dbReference type="GeneID" id="36517486"/>
<protein>
    <recommendedName>
        <fullName evidence="1">PXA domain-containing protein</fullName>
    </recommendedName>
</protein>
<evidence type="ECO:0000313" key="3">
    <source>
        <dbReference type="Proteomes" id="UP000238350"/>
    </source>
</evidence>
<organism evidence="2 3">
    <name type="scientific">Wickerhamiella sorbophila</name>
    <dbReference type="NCBI Taxonomy" id="45607"/>
    <lineage>
        <taxon>Eukaryota</taxon>
        <taxon>Fungi</taxon>
        <taxon>Dikarya</taxon>
        <taxon>Ascomycota</taxon>
        <taxon>Saccharomycotina</taxon>
        <taxon>Dipodascomycetes</taxon>
        <taxon>Dipodascales</taxon>
        <taxon>Trichomonascaceae</taxon>
        <taxon>Wickerhamiella</taxon>
    </lineage>
</organism>
<proteinExistence type="predicted"/>
<reference evidence="2 3" key="1">
    <citation type="submission" date="2017-04" db="EMBL/GenBank/DDBJ databases">
        <title>Genome sequencing of [Candida] sorbophila.</title>
        <authorList>
            <person name="Ahn J.O."/>
        </authorList>
    </citation>
    <scope>NUCLEOTIDE SEQUENCE [LARGE SCALE GENOMIC DNA]</scope>
    <source>
        <strain evidence="2 3">DS02</strain>
    </source>
</reference>
<dbReference type="Proteomes" id="UP000238350">
    <property type="component" value="Unassembled WGS sequence"/>
</dbReference>
<feature type="domain" description="PXA" evidence="1">
    <location>
        <begin position="15"/>
        <end position="172"/>
    </location>
</feature>
<comment type="caution">
    <text evidence="2">The sequence shown here is derived from an EMBL/GenBank/DDBJ whole genome shotgun (WGS) entry which is preliminary data.</text>
</comment>
<evidence type="ECO:0000259" key="1">
    <source>
        <dbReference type="Pfam" id="PF02194"/>
    </source>
</evidence>
<accession>A0A2T0FMA3</accession>
<name>A0A2T0FMA3_9ASCO</name>
<dbReference type="Pfam" id="PF02194">
    <property type="entry name" value="PXA"/>
    <property type="match status" value="1"/>
</dbReference>
<dbReference type="RefSeq" id="XP_024666063.1">
    <property type="nucleotide sequence ID" value="XM_024810295.1"/>
</dbReference>
<dbReference type="EMBL" id="NDIQ01000022">
    <property type="protein sequence ID" value="PRT56118.1"/>
    <property type="molecule type" value="Genomic_DNA"/>
</dbReference>
<sequence length="348" mass="40042">MSGQFRAKKEPLFGAVDDELYKWLEVIYLQYISGWYPNVSPNGHFDQDLADLLVKAVSGLKERGKFLDKFQMVKELTTILDHHIRDVEFVLNRSRVSSEQIQTYLAMNSHPGMVDGQLKREYLDILATRHVNGMFRDLPEGIRALLIGLFGFVLWQVVDLLSNSWTLYHLFISVRKNCAENSKNDTPKKKTEPHGPIYPDLDANITTFLVHRGHPLVKLVYDSLWWFHEGINARVNALVFRSLESVDQTRVAKLLCRLRNKVFPNGKLVHSQPRPSLPEQTELEIEAQSAVSFFGMPLLSMKTLQHKAINQRLLLFLLDYLTTTVWPLDDVRSTWSVFLRTPGEPNAV</sequence>